<evidence type="ECO:0000256" key="5">
    <source>
        <dbReference type="ARBA" id="ARBA00022989"/>
    </source>
</evidence>
<evidence type="ECO:0000256" key="2">
    <source>
        <dbReference type="ARBA" id="ARBA00005914"/>
    </source>
</evidence>
<accession>A0ABP6VWN7</accession>
<feature type="transmembrane region" description="Helical" evidence="7">
    <location>
        <begin position="223"/>
        <end position="241"/>
    </location>
</feature>
<organism evidence="8 9">
    <name type="scientific">Zobellella aerophila</name>
    <dbReference type="NCBI Taxonomy" id="870480"/>
    <lineage>
        <taxon>Bacteria</taxon>
        <taxon>Pseudomonadati</taxon>
        <taxon>Pseudomonadota</taxon>
        <taxon>Gammaproteobacteria</taxon>
        <taxon>Aeromonadales</taxon>
        <taxon>Aeromonadaceae</taxon>
        <taxon>Zobellella</taxon>
    </lineage>
</organism>
<protein>
    <submittedName>
        <fullName evidence="8">Urea transporter</fullName>
    </submittedName>
</protein>
<evidence type="ECO:0000256" key="3">
    <source>
        <dbReference type="ARBA" id="ARBA00022475"/>
    </source>
</evidence>
<feature type="transmembrane region" description="Helical" evidence="7">
    <location>
        <begin position="149"/>
        <end position="169"/>
    </location>
</feature>
<proteinExistence type="inferred from homology"/>
<evidence type="ECO:0000256" key="1">
    <source>
        <dbReference type="ARBA" id="ARBA00004651"/>
    </source>
</evidence>
<comment type="similarity">
    <text evidence="2">Belongs to the urea transporter family.</text>
</comment>
<feature type="transmembrane region" description="Helical" evidence="7">
    <location>
        <begin position="201"/>
        <end position="218"/>
    </location>
</feature>
<feature type="transmembrane region" description="Helical" evidence="7">
    <location>
        <begin position="112"/>
        <end position="129"/>
    </location>
</feature>
<dbReference type="Pfam" id="PF03253">
    <property type="entry name" value="UT"/>
    <property type="match status" value="1"/>
</dbReference>
<comment type="caution">
    <text evidence="8">The sequence shown here is derived from an EMBL/GenBank/DDBJ whole genome shotgun (WGS) entry which is preliminary data.</text>
</comment>
<dbReference type="InterPro" id="IPR004937">
    <property type="entry name" value="Urea_transporter"/>
</dbReference>
<keyword evidence="9" id="KW-1185">Reference proteome</keyword>
<keyword evidence="4 7" id="KW-0812">Transmembrane</keyword>
<evidence type="ECO:0000313" key="8">
    <source>
        <dbReference type="EMBL" id="GAA3542411.1"/>
    </source>
</evidence>
<evidence type="ECO:0000256" key="7">
    <source>
        <dbReference type="SAM" id="Phobius"/>
    </source>
</evidence>
<keyword evidence="6 7" id="KW-0472">Membrane</keyword>
<reference evidence="9" key="1">
    <citation type="journal article" date="2019" name="Int. J. Syst. Evol. Microbiol.">
        <title>The Global Catalogue of Microorganisms (GCM) 10K type strain sequencing project: providing services to taxonomists for standard genome sequencing and annotation.</title>
        <authorList>
            <consortium name="The Broad Institute Genomics Platform"/>
            <consortium name="The Broad Institute Genome Sequencing Center for Infectious Disease"/>
            <person name="Wu L."/>
            <person name="Ma J."/>
        </authorList>
    </citation>
    <scope>NUCLEOTIDE SEQUENCE [LARGE SCALE GENOMIC DNA]</scope>
    <source>
        <strain evidence="9">JCM 17110</strain>
    </source>
</reference>
<evidence type="ECO:0000256" key="4">
    <source>
        <dbReference type="ARBA" id="ARBA00022692"/>
    </source>
</evidence>
<feature type="transmembrane region" description="Helical" evidence="7">
    <location>
        <begin position="247"/>
        <end position="266"/>
    </location>
</feature>
<feature type="transmembrane region" description="Helical" evidence="7">
    <location>
        <begin position="64"/>
        <end position="81"/>
    </location>
</feature>
<dbReference type="RefSeq" id="WP_344958095.1">
    <property type="nucleotide sequence ID" value="NZ_BAABCX010000003.1"/>
</dbReference>
<dbReference type="InterPro" id="IPR029020">
    <property type="entry name" value="Ammonium/urea_transptr"/>
</dbReference>
<evidence type="ECO:0000256" key="6">
    <source>
        <dbReference type="ARBA" id="ARBA00023136"/>
    </source>
</evidence>
<keyword evidence="3" id="KW-1003">Cell membrane</keyword>
<dbReference type="EMBL" id="BAABCX010000003">
    <property type="protein sequence ID" value="GAA3542411.1"/>
    <property type="molecule type" value="Genomic_DNA"/>
</dbReference>
<dbReference type="Gene3D" id="1.10.3430.10">
    <property type="entry name" value="Ammonium transporter AmtB like domains"/>
    <property type="match status" value="1"/>
</dbReference>
<name>A0ABP6VWN7_9GAMM</name>
<dbReference type="PANTHER" id="PTHR10464">
    <property type="entry name" value="UREA TRANSPORTER"/>
    <property type="match status" value="1"/>
</dbReference>
<feature type="transmembrane region" description="Helical" evidence="7">
    <location>
        <begin position="26"/>
        <end position="52"/>
    </location>
</feature>
<evidence type="ECO:0000313" key="9">
    <source>
        <dbReference type="Proteomes" id="UP001500795"/>
    </source>
</evidence>
<sequence>MGLLSAVLAGIGQIYFINRPLPGLLITLAVAWVSPYMALVMLLATAGATLTAHWLRFDAQLQAEGVYGFNAALVGLALALFAPDNPWVPLVAVVLGCVSCLVYFLLRKLGNIPWYTLPFNLLILPWLYWSGQRLADEVPDGYQFALSAVGQVVFLPDTLPAVLICIALLMAGIGMLGWALAGGLLASLLALGLLVNPDYMNFGLTGYNGVLAAIAMFWQRLKFGWSLAAALLAGGMTAVMLKLGLPMLTMPFVLSCWLCLLAQWLAGNRCQPTPPKIRI</sequence>
<gene>
    <name evidence="8" type="ORF">GCM10022394_22930</name>
</gene>
<comment type="subcellular location">
    <subcellularLocation>
        <location evidence="1">Cell membrane</location>
        <topology evidence="1">Multi-pass membrane protein</topology>
    </subcellularLocation>
</comment>
<feature type="transmembrane region" description="Helical" evidence="7">
    <location>
        <begin position="176"/>
        <end position="195"/>
    </location>
</feature>
<dbReference type="Proteomes" id="UP001500795">
    <property type="component" value="Unassembled WGS sequence"/>
</dbReference>
<feature type="transmembrane region" description="Helical" evidence="7">
    <location>
        <begin position="87"/>
        <end position="105"/>
    </location>
</feature>
<keyword evidence="5 7" id="KW-1133">Transmembrane helix</keyword>
<dbReference type="PANTHER" id="PTHR10464:SF4">
    <property type="entry name" value="UREA TRANSPORTER"/>
    <property type="match status" value="1"/>
</dbReference>